<dbReference type="VEuPathDB" id="FungiDB:LELG_02003"/>
<evidence type="ECO:0000256" key="5">
    <source>
        <dbReference type="ARBA" id="ARBA00005165"/>
    </source>
</evidence>
<comment type="catalytic activity">
    <reaction evidence="13">
        <text>4-methyl-5-(2-phosphooxyethyl)-thiazole + 4-amino-2-methyl-5-(diphosphooxymethyl)pyrimidine + H(+) = thiamine phosphate + diphosphate</text>
        <dbReference type="Rhea" id="RHEA:22328"/>
        <dbReference type="ChEBI" id="CHEBI:15378"/>
        <dbReference type="ChEBI" id="CHEBI:33019"/>
        <dbReference type="ChEBI" id="CHEBI:37575"/>
        <dbReference type="ChEBI" id="CHEBI:57841"/>
        <dbReference type="ChEBI" id="CHEBI:58296"/>
        <dbReference type="EC" id="2.5.1.3"/>
    </reaction>
</comment>
<reference evidence="19 20" key="1">
    <citation type="journal article" date="2009" name="Nature">
        <title>Evolution of pathogenicity and sexual reproduction in eight Candida genomes.</title>
        <authorList>
            <person name="Butler G."/>
            <person name="Rasmussen M.D."/>
            <person name="Lin M.F."/>
            <person name="Santos M.A."/>
            <person name="Sakthikumar S."/>
            <person name="Munro C.A."/>
            <person name="Rheinbay E."/>
            <person name="Grabherr M."/>
            <person name="Forche A."/>
            <person name="Reedy J.L."/>
            <person name="Agrafioti I."/>
            <person name="Arnaud M.B."/>
            <person name="Bates S."/>
            <person name="Brown A.J."/>
            <person name="Brunke S."/>
            <person name="Costanzo M.C."/>
            <person name="Fitzpatrick D.A."/>
            <person name="de Groot P.W."/>
            <person name="Harris D."/>
            <person name="Hoyer L.L."/>
            <person name="Hube B."/>
            <person name="Klis F.M."/>
            <person name="Kodira C."/>
            <person name="Lennard N."/>
            <person name="Logue M.E."/>
            <person name="Martin R."/>
            <person name="Neiman A.M."/>
            <person name="Nikolaou E."/>
            <person name="Quail M.A."/>
            <person name="Quinn J."/>
            <person name="Santos M.C."/>
            <person name="Schmitzberger F.F."/>
            <person name="Sherlock G."/>
            <person name="Shah P."/>
            <person name="Silverstein K.A."/>
            <person name="Skrzypek M.S."/>
            <person name="Soll D."/>
            <person name="Staggs R."/>
            <person name="Stansfield I."/>
            <person name="Stumpf M.P."/>
            <person name="Sudbery P.E."/>
            <person name="Srikantha T."/>
            <person name="Zeng Q."/>
            <person name="Berman J."/>
            <person name="Berriman M."/>
            <person name="Heitman J."/>
            <person name="Gow N.A."/>
            <person name="Lorenz M.C."/>
            <person name="Birren B.W."/>
            <person name="Kellis M."/>
            <person name="Cuomo C.A."/>
        </authorList>
    </citation>
    <scope>NUCLEOTIDE SEQUENCE [LARGE SCALE GENOMIC DNA]</scope>
    <source>
        <strain evidence="20">ATCC 11503 / BCRC 21390 / CBS 2605 / JCM 1781 / NBRC 1676 / NRRL YB-4239</strain>
    </source>
</reference>
<evidence type="ECO:0000256" key="16">
    <source>
        <dbReference type="ARBA" id="ARBA00061146"/>
    </source>
</evidence>
<organism evidence="19 20">
    <name type="scientific">Lodderomyces elongisporus (strain ATCC 11503 / CBS 2605 / JCM 1781 / NBRC 1676 / NRRL YB-4239)</name>
    <name type="common">Yeast</name>
    <name type="synonym">Saccharomyces elongisporus</name>
    <dbReference type="NCBI Taxonomy" id="379508"/>
    <lineage>
        <taxon>Eukaryota</taxon>
        <taxon>Fungi</taxon>
        <taxon>Dikarya</taxon>
        <taxon>Ascomycota</taxon>
        <taxon>Saccharomycotina</taxon>
        <taxon>Pichiomycetes</taxon>
        <taxon>Debaryomycetaceae</taxon>
        <taxon>Candida/Lodderomyces clade</taxon>
        <taxon>Lodderomyces</taxon>
    </lineage>
</organism>
<dbReference type="InterPro" id="IPR000417">
    <property type="entry name" value="Hyethyz_kinase"/>
</dbReference>
<proteinExistence type="inferred from homology"/>
<evidence type="ECO:0000256" key="11">
    <source>
        <dbReference type="ARBA" id="ARBA00022842"/>
    </source>
</evidence>
<dbReference type="Proteomes" id="UP000001996">
    <property type="component" value="Unassembled WGS sequence"/>
</dbReference>
<dbReference type="AlphaFoldDB" id="A5DXB6"/>
<evidence type="ECO:0000256" key="10">
    <source>
        <dbReference type="ARBA" id="ARBA00022840"/>
    </source>
</evidence>
<keyword evidence="7" id="KW-0479">Metal-binding</keyword>
<dbReference type="UniPathway" id="UPA00060">
    <property type="reaction ID" value="UER00139"/>
</dbReference>
<comment type="catalytic activity">
    <reaction evidence="14">
        <text>2-(2-carboxy-4-methylthiazol-5-yl)ethyl phosphate + 4-amino-2-methyl-5-(diphosphooxymethyl)pyrimidine + 2 H(+) = thiamine phosphate + CO2 + diphosphate</text>
        <dbReference type="Rhea" id="RHEA:47848"/>
        <dbReference type="ChEBI" id="CHEBI:15378"/>
        <dbReference type="ChEBI" id="CHEBI:16526"/>
        <dbReference type="ChEBI" id="CHEBI:33019"/>
        <dbReference type="ChEBI" id="CHEBI:37575"/>
        <dbReference type="ChEBI" id="CHEBI:57841"/>
        <dbReference type="ChEBI" id="CHEBI:62890"/>
        <dbReference type="EC" id="2.5.1.3"/>
    </reaction>
</comment>
<dbReference type="STRING" id="379508.A5DXB6"/>
<dbReference type="InterPro" id="IPR036206">
    <property type="entry name" value="ThiamineP_synth_sf"/>
</dbReference>
<dbReference type="eggNOG" id="ENOG502QS2M">
    <property type="taxonomic scope" value="Eukaryota"/>
</dbReference>
<dbReference type="GO" id="GO:0009228">
    <property type="term" value="P:thiamine biosynthetic process"/>
    <property type="evidence" value="ECO:0007669"/>
    <property type="project" value="UniProtKB-KW"/>
</dbReference>
<evidence type="ECO:0000256" key="2">
    <source>
        <dbReference type="ARBA" id="ARBA00001946"/>
    </source>
</evidence>
<dbReference type="NCBIfam" id="TIGR00693">
    <property type="entry name" value="thiE"/>
    <property type="match status" value="1"/>
</dbReference>
<keyword evidence="6" id="KW-0808">Transferase</keyword>
<evidence type="ECO:0000256" key="4">
    <source>
        <dbReference type="ARBA" id="ARBA00004868"/>
    </source>
</evidence>
<comment type="similarity">
    <text evidence="17">In the N-terminal section; belongs to the thiamine-phosphate synthase family.</text>
</comment>
<dbReference type="InParanoid" id="A5DXB6"/>
<comment type="pathway">
    <text evidence="5">Cofactor biosynthesis; thiamine diphosphate biosynthesis; thiamine phosphate from 4-amino-2-methyl-5-diphosphomethylpyrimidine and 4-methyl-5-(2-phosphoethyl)-thiazole: step 1/1.</text>
</comment>
<evidence type="ECO:0000256" key="9">
    <source>
        <dbReference type="ARBA" id="ARBA00022777"/>
    </source>
</evidence>
<keyword evidence="11" id="KW-0460">Magnesium</keyword>
<dbReference type="GeneID" id="5234202"/>
<evidence type="ECO:0000256" key="17">
    <source>
        <dbReference type="ARBA" id="ARBA00061283"/>
    </source>
</evidence>
<evidence type="ECO:0000256" key="15">
    <source>
        <dbReference type="ARBA" id="ARBA00047883"/>
    </source>
</evidence>
<dbReference type="HAMAP" id="MF_00097">
    <property type="entry name" value="TMP_synthase"/>
    <property type="match status" value="1"/>
</dbReference>
<comment type="pathway">
    <text evidence="4">Cofactor biosynthesis; thiamine diphosphate biosynthesis; 4-methyl-5-(2-phosphoethyl)-thiazole from 5-(2-hydroxyethyl)-4-methylthiazole: step 1/1.</text>
</comment>
<dbReference type="GO" id="GO:0005524">
    <property type="term" value="F:ATP binding"/>
    <property type="evidence" value="ECO:0007669"/>
    <property type="project" value="UniProtKB-KW"/>
</dbReference>
<dbReference type="CDD" id="cd00564">
    <property type="entry name" value="TMP_TenI"/>
    <property type="match status" value="1"/>
</dbReference>
<dbReference type="CDD" id="cd01170">
    <property type="entry name" value="THZ_kinase"/>
    <property type="match status" value="1"/>
</dbReference>
<dbReference type="PANTHER" id="PTHR20857">
    <property type="entry name" value="THIAMINE-PHOSPHATE PYROPHOSPHORYLASE"/>
    <property type="match status" value="1"/>
</dbReference>
<dbReference type="InterPro" id="IPR022998">
    <property type="entry name" value="ThiamineP_synth_TenI"/>
</dbReference>
<dbReference type="PANTHER" id="PTHR20857:SF23">
    <property type="entry name" value="THIAMINE BIOSYNTHETIC BIFUNCTIONAL ENZYME"/>
    <property type="match status" value="1"/>
</dbReference>
<comment type="catalytic activity">
    <reaction evidence="15">
        <text>2-[(2R,5Z)-2-carboxy-4-methylthiazol-5(2H)-ylidene]ethyl phosphate + 4-amino-2-methyl-5-(diphosphooxymethyl)pyrimidine + 2 H(+) = thiamine phosphate + CO2 + diphosphate</text>
        <dbReference type="Rhea" id="RHEA:47844"/>
        <dbReference type="ChEBI" id="CHEBI:15378"/>
        <dbReference type="ChEBI" id="CHEBI:16526"/>
        <dbReference type="ChEBI" id="CHEBI:33019"/>
        <dbReference type="ChEBI" id="CHEBI:37575"/>
        <dbReference type="ChEBI" id="CHEBI:57841"/>
        <dbReference type="ChEBI" id="CHEBI:62899"/>
        <dbReference type="EC" id="2.5.1.3"/>
    </reaction>
</comment>
<dbReference type="InterPro" id="IPR034291">
    <property type="entry name" value="TMP_synthase"/>
</dbReference>
<dbReference type="Gene3D" id="3.40.1190.20">
    <property type="match status" value="1"/>
</dbReference>
<evidence type="ECO:0000313" key="20">
    <source>
        <dbReference type="Proteomes" id="UP000001996"/>
    </source>
</evidence>
<dbReference type="InterPro" id="IPR013785">
    <property type="entry name" value="Aldolase_TIM"/>
</dbReference>
<dbReference type="GO" id="GO:0005829">
    <property type="term" value="C:cytosol"/>
    <property type="evidence" value="ECO:0007669"/>
    <property type="project" value="EnsemblFungi"/>
</dbReference>
<dbReference type="PRINTS" id="PR01099">
    <property type="entry name" value="HYETHTZKNASE"/>
</dbReference>
<keyword evidence="8" id="KW-0547">Nucleotide-binding</keyword>
<sequence length="553" mass="59840">MSELNDDLFKLYLVTDSTMIPESKTFLGQIEEAVNNGVTIVQLREKKLSTREFIKRAQQVHALTKPRGIPLIINDRVDVALAIDAEGVHVGQDDMPATSVRELIGPNKILGVTCSTPEEAQEVVDQDVADYVGLGTVYATNTKKDVTNPDGVGPIGIKSMLLVLAKHKRDIKSVAIGGINHSNAKFVQSACRVPGRSISGPAVVSCIMASQDAGNATKKLKEILESCAKERGVDTIGTEQHQRNQDSFSDFRVTGAYKQKNKLKTLVQSHPLVHHITNNVVKNFSANVTLAIGASPIMSELPTEFEEFTSKIPNLALVLNLGTPNEELMKVFAKAISAYNMYNKPIVFDPVACGASQARLSCCRKLLNTGHMTVIKGNLGEIVSIWKLTQCYNLLNLGDDLMHGVDSVADVSEDILFKIASDILYDFNATLVITGQVNYVFATDGKRYEKIAGGSLLMSLVTGTGCSLGSVIAAFLAARADGLNDGEIDNVEKNEKNTISQSNSCDNYSCVVAAVSLYNEAGRNAASKTSAPSSFMTAFIDELYKLTHERLET</sequence>
<dbReference type="OrthoDB" id="4994at2759"/>
<dbReference type="HAMAP" id="MF_00228">
    <property type="entry name" value="Thz_kinase"/>
    <property type="match status" value="1"/>
</dbReference>
<feature type="domain" description="Thiamine phosphate synthase/TenI" evidence="18">
    <location>
        <begin position="11"/>
        <end position="188"/>
    </location>
</feature>
<comment type="catalytic activity">
    <reaction evidence="1">
        <text>5-(2-hydroxyethyl)-4-methylthiazole + ATP = 4-methyl-5-(2-phosphooxyethyl)-thiazole + ADP + H(+)</text>
        <dbReference type="Rhea" id="RHEA:24212"/>
        <dbReference type="ChEBI" id="CHEBI:15378"/>
        <dbReference type="ChEBI" id="CHEBI:17957"/>
        <dbReference type="ChEBI" id="CHEBI:30616"/>
        <dbReference type="ChEBI" id="CHEBI:58296"/>
        <dbReference type="ChEBI" id="CHEBI:456216"/>
        <dbReference type="EC" id="2.7.1.50"/>
    </reaction>
</comment>
<evidence type="ECO:0000313" key="19">
    <source>
        <dbReference type="EMBL" id="EDK43824.1"/>
    </source>
</evidence>
<evidence type="ECO:0000256" key="6">
    <source>
        <dbReference type="ARBA" id="ARBA00022679"/>
    </source>
</evidence>
<keyword evidence="9" id="KW-0418">Kinase</keyword>
<evidence type="ECO:0000256" key="8">
    <source>
        <dbReference type="ARBA" id="ARBA00022741"/>
    </source>
</evidence>
<keyword evidence="20" id="KW-1185">Reference proteome</keyword>
<evidence type="ECO:0000256" key="13">
    <source>
        <dbReference type="ARBA" id="ARBA00047334"/>
    </source>
</evidence>
<protein>
    <recommendedName>
        <fullName evidence="18">Thiamine phosphate synthase/TenI domain-containing protein</fullName>
    </recommendedName>
</protein>
<accession>A5DXB6</accession>
<dbReference type="GO" id="GO:0000287">
    <property type="term" value="F:magnesium ion binding"/>
    <property type="evidence" value="ECO:0007669"/>
    <property type="project" value="InterPro"/>
</dbReference>
<dbReference type="FunCoup" id="A5DXB6">
    <property type="interactions" value="117"/>
</dbReference>
<evidence type="ECO:0000256" key="3">
    <source>
        <dbReference type="ARBA" id="ARBA00003814"/>
    </source>
</evidence>
<dbReference type="Gene3D" id="3.20.20.70">
    <property type="entry name" value="Aldolase class I"/>
    <property type="match status" value="1"/>
</dbReference>
<evidence type="ECO:0000256" key="7">
    <source>
        <dbReference type="ARBA" id="ARBA00022723"/>
    </source>
</evidence>
<dbReference type="KEGG" id="lel:PVL30_001977"/>
<dbReference type="EMBL" id="CH981525">
    <property type="protein sequence ID" value="EDK43824.1"/>
    <property type="molecule type" value="Genomic_DNA"/>
</dbReference>
<dbReference type="Pfam" id="PF02110">
    <property type="entry name" value="HK"/>
    <property type="match status" value="1"/>
</dbReference>
<keyword evidence="10" id="KW-0067">ATP-binding</keyword>
<evidence type="ECO:0000259" key="18">
    <source>
        <dbReference type="Pfam" id="PF02581"/>
    </source>
</evidence>
<dbReference type="OMA" id="GQTDMPI"/>
<keyword evidence="12" id="KW-0784">Thiamine biosynthesis</keyword>
<dbReference type="GO" id="GO:0004789">
    <property type="term" value="F:thiamine-phosphate diphosphorylase activity"/>
    <property type="evidence" value="ECO:0007669"/>
    <property type="project" value="UniProtKB-EC"/>
</dbReference>
<dbReference type="HOGENOM" id="CLU_019943_1_1_1"/>
<evidence type="ECO:0000256" key="1">
    <source>
        <dbReference type="ARBA" id="ARBA00001771"/>
    </source>
</evidence>
<dbReference type="GO" id="GO:0009229">
    <property type="term" value="P:thiamine diphosphate biosynthetic process"/>
    <property type="evidence" value="ECO:0007669"/>
    <property type="project" value="UniProtKB-UniPathway"/>
</dbReference>
<dbReference type="SUPFAM" id="SSF53613">
    <property type="entry name" value="Ribokinase-like"/>
    <property type="match status" value="1"/>
</dbReference>
<dbReference type="FunFam" id="3.20.20.70:FF:000104">
    <property type="entry name" value="Thiamine biosynthetic bifunctional enzyme"/>
    <property type="match status" value="1"/>
</dbReference>
<evidence type="ECO:0000256" key="14">
    <source>
        <dbReference type="ARBA" id="ARBA00047851"/>
    </source>
</evidence>
<dbReference type="InterPro" id="IPR029056">
    <property type="entry name" value="Ribokinase-like"/>
</dbReference>
<dbReference type="GO" id="GO:0004417">
    <property type="term" value="F:hydroxyethylthiazole kinase activity"/>
    <property type="evidence" value="ECO:0007669"/>
    <property type="project" value="UniProtKB-EC"/>
</dbReference>
<comment type="cofactor">
    <cofactor evidence="2">
        <name>Mg(2+)</name>
        <dbReference type="ChEBI" id="CHEBI:18420"/>
    </cofactor>
</comment>
<name>A5DXB6_LODEL</name>
<dbReference type="Pfam" id="PF02581">
    <property type="entry name" value="TMP-TENI"/>
    <property type="match status" value="1"/>
</dbReference>
<comment type="similarity">
    <text evidence="16">In the C-terminal section; belongs to the Thz kinase family.</text>
</comment>
<gene>
    <name evidence="19" type="ORF">LELG_02003</name>
</gene>
<dbReference type="SUPFAM" id="SSF51391">
    <property type="entry name" value="Thiamin phosphate synthase"/>
    <property type="match status" value="1"/>
</dbReference>
<evidence type="ECO:0000256" key="12">
    <source>
        <dbReference type="ARBA" id="ARBA00022977"/>
    </source>
</evidence>
<comment type="function">
    <text evidence="3">Condenses 4-methyl-5-(beta-hydroxyethyl)thiazole monophosphate (THZ-P) and 2-methyl-4-amino-5-hydroxymethyl pyrimidine pyrophosphate (HMP-PP) to form thiamine monophosphate (TMP).</text>
</comment>